<feature type="region of interest" description="Disordered" evidence="1">
    <location>
        <begin position="708"/>
        <end position="738"/>
    </location>
</feature>
<dbReference type="PROSITE" id="PS51221">
    <property type="entry name" value="TTL"/>
    <property type="match status" value="1"/>
</dbReference>
<feature type="compositionally biased region" description="Basic residues" evidence="1">
    <location>
        <begin position="450"/>
        <end position="461"/>
    </location>
</feature>
<dbReference type="Gene3D" id="3.30.470.20">
    <property type="entry name" value="ATP-grasp fold, B domain"/>
    <property type="match status" value="1"/>
</dbReference>
<evidence type="ECO:0000313" key="3">
    <source>
        <dbReference type="EMBL" id="KAJ2928883.1"/>
    </source>
</evidence>
<feature type="compositionally biased region" description="Basic and acidic residues" evidence="1">
    <location>
        <begin position="462"/>
        <end position="474"/>
    </location>
</feature>
<dbReference type="Proteomes" id="UP001140091">
    <property type="component" value="Unassembled WGS sequence"/>
</dbReference>
<reference evidence="3" key="1">
    <citation type="submission" date="2022-06" db="EMBL/GenBank/DDBJ databases">
        <title>Genome Sequence of Candolleomyces eurysporus.</title>
        <authorList>
            <person name="Buettner E."/>
        </authorList>
    </citation>
    <scope>NUCLEOTIDE SEQUENCE</scope>
    <source>
        <strain evidence="3">VTCC 930004</strain>
    </source>
</reference>
<dbReference type="SMART" id="SM00220">
    <property type="entry name" value="S_TKc"/>
    <property type="match status" value="1"/>
</dbReference>
<dbReference type="InterPro" id="IPR000719">
    <property type="entry name" value="Prot_kinase_dom"/>
</dbReference>
<dbReference type="GO" id="GO:0005524">
    <property type="term" value="F:ATP binding"/>
    <property type="evidence" value="ECO:0007669"/>
    <property type="project" value="InterPro"/>
</dbReference>
<dbReference type="PANTHER" id="PTHR47551:SF1">
    <property type="entry name" value="TUBULIN--TYROSINE LIGASE PBY1-RELATED"/>
    <property type="match status" value="1"/>
</dbReference>
<dbReference type="OrthoDB" id="1732493at2759"/>
<keyword evidence="4" id="KW-1185">Reference proteome</keyword>
<dbReference type="InterPro" id="IPR011009">
    <property type="entry name" value="Kinase-like_dom_sf"/>
</dbReference>
<dbReference type="AlphaFoldDB" id="A0A9W8MH63"/>
<dbReference type="Gene3D" id="3.30.200.20">
    <property type="entry name" value="Phosphorylase Kinase, domain 1"/>
    <property type="match status" value="1"/>
</dbReference>
<sequence length="750" mass="84267">MASSFSAFIDWPDAPLTASLVRNALKDLSPTHVDSAIQTGNVLQWSTYDSIDHEQGLTRPKQVLSSSYTFRKALIRKHFLSRVIHAYLTKHPDSPLKRAIPATYELEISFADELDEMWTDELWELGEKLDGGDSWWILKPGMADRGMGIRIFNSKEQLQEIFEGFESDEESDDDSEEQAKASATAVVTSQLRHFVVQEYLPDPLLFDPHEVSLQGSPKRGTLEGHKFHLRVYCVAAGALKVYVYTRILALFAPVPYTEPQTEDGEIDLGPHLTNTSLQTELGEENVRLFDELIGCRIMSNGQRAFTADDLQDILVQISDALGKTFQAAVDSPVHFQPLPNAFELYGVDFLVADGQLSENGSSRFQVKLLEINSEPAIELTGPRLTWILEDLFKSIAQTCVAPFFAPGELQDWPKQKLVSMDPGPSTPSKKRSKWEDHEDESETLQPPIRPQKRRAKAKSSRKTGELRANEHEAAPDDQQAPPKPRTRSIYVPERTLHPPIQSSRSVSQCYEILNQIEEGSYGVVFRARDVQTGDIVALKRLKLDEEKNGFPITALREIYALMTCRHENVVRVREVVVGETLTNAPEILMGATTYSTAVDMWSVGCIFAELLLKEPLFQAKNEVELLSMIFRLLGPPTKNVWPDYTSLPLAKSIVLPSPQPDQFRPKFPHLSMNGIDLLMSLLTYDPEQRITAEEALQHPYFTESPMPKHPDLFGSFPSAAAGEKRRKPDSPSAPARAANYKLLTEFDLPE</sequence>
<dbReference type="Gene3D" id="1.10.510.10">
    <property type="entry name" value="Transferase(Phosphotransferase) domain 1"/>
    <property type="match status" value="1"/>
</dbReference>
<evidence type="ECO:0000259" key="2">
    <source>
        <dbReference type="PROSITE" id="PS50011"/>
    </source>
</evidence>
<feature type="region of interest" description="Disordered" evidence="1">
    <location>
        <begin position="415"/>
        <end position="497"/>
    </location>
</feature>
<name>A0A9W8MH63_9AGAR</name>
<comment type="caution">
    <text evidence="3">The sequence shown here is derived from an EMBL/GenBank/DDBJ whole genome shotgun (WGS) entry which is preliminary data.</text>
</comment>
<dbReference type="SUPFAM" id="SSF56112">
    <property type="entry name" value="Protein kinase-like (PK-like)"/>
    <property type="match status" value="1"/>
</dbReference>
<dbReference type="GO" id="GO:0004672">
    <property type="term" value="F:protein kinase activity"/>
    <property type="evidence" value="ECO:0007669"/>
    <property type="project" value="InterPro"/>
</dbReference>
<dbReference type="SUPFAM" id="SSF56059">
    <property type="entry name" value="Glutathione synthetase ATP-binding domain-like"/>
    <property type="match status" value="1"/>
</dbReference>
<gene>
    <name evidence="3" type="ORF">H1R20_g8296</name>
</gene>
<feature type="non-terminal residue" evidence="3">
    <location>
        <position position="1"/>
    </location>
</feature>
<proteinExistence type="predicted"/>
<dbReference type="InterPro" id="IPR004344">
    <property type="entry name" value="TTL/TTLL_fam"/>
</dbReference>
<accession>A0A9W8MH63</accession>
<dbReference type="GO" id="GO:0000932">
    <property type="term" value="C:P-body"/>
    <property type="evidence" value="ECO:0007669"/>
    <property type="project" value="TreeGrafter"/>
</dbReference>
<dbReference type="InterPro" id="IPR027746">
    <property type="entry name" value="TTL"/>
</dbReference>
<evidence type="ECO:0000313" key="4">
    <source>
        <dbReference type="Proteomes" id="UP001140091"/>
    </source>
</evidence>
<dbReference type="Pfam" id="PF03133">
    <property type="entry name" value="TTL"/>
    <property type="match status" value="1"/>
</dbReference>
<organism evidence="3 4">
    <name type="scientific">Candolleomyces eurysporus</name>
    <dbReference type="NCBI Taxonomy" id="2828524"/>
    <lineage>
        <taxon>Eukaryota</taxon>
        <taxon>Fungi</taxon>
        <taxon>Dikarya</taxon>
        <taxon>Basidiomycota</taxon>
        <taxon>Agaricomycotina</taxon>
        <taxon>Agaricomycetes</taxon>
        <taxon>Agaricomycetidae</taxon>
        <taxon>Agaricales</taxon>
        <taxon>Agaricineae</taxon>
        <taxon>Psathyrellaceae</taxon>
        <taxon>Candolleomyces</taxon>
    </lineage>
</organism>
<dbReference type="Pfam" id="PF00069">
    <property type="entry name" value="Pkinase"/>
    <property type="match status" value="2"/>
</dbReference>
<dbReference type="EMBL" id="JANBPK010000919">
    <property type="protein sequence ID" value="KAJ2928883.1"/>
    <property type="molecule type" value="Genomic_DNA"/>
</dbReference>
<dbReference type="PROSITE" id="PS50011">
    <property type="entry name" value="PROTEIN_KINASE_DOM"/>
    <property type="match status" value="1"/>
</dbReference>
<dbReference type="PANTHER" id="PTHR47551">
    <property type="entry name" value="TUBULIN--TYROSINE LIGASE PBY1-RELATED"/>
    <property type="match status" value="1"/>
</dbReference>
<feature type="domain" description="Protein kinase" evidence="2">
    <location>
        <begin position="315"/>
        <end position="701"/>
    </location>
</feature>
<evidence type="ECO:0000256" key="1">
    <source>
        <dbReference type="SAM" id="MobiDB-lite"/>
    </source>
</evidence>
<protein>
    <recommendedName>
        <fullName evidence="2">Protein kinase domain-containing protein</fullName>
    </recommendedName>
</protein>